<keyword evidence="2" id="KW-1185">Reference proteome</keyword>
<dbReference type="EMBL" id="SNZR01000011">
    <property type="protein sequence ID" value="TDR93514.1"/>
    <property type="molecule type" value="Genomic_DNA"/>
</dbReference>
<dbReference type="RefSeq" id="WP_133768510.1">
    <property type="nucleotide sequence ID" value="NZ_SNZR01000011.1"/>
</dbReference>
<protein>
    <submittedName>
        <fullName evidence="1">Uncharacterized protein</fullName>
    </submittedName>
</protein>
<gene>
    <name evidence="1" type="ORF">EV668_0777</name>
</gene>
<dbReference type="Proteomes" id="UP000295122">
    <property type="component" value="Unassembled WGS sequence"/>
</dbReference>
<evidence type="ECO:0000313" key="2">
    <source>
        <dbReference type="Proteomes" id="UP000295122"/>
    </source>
</evidence>
<sequence length="120" mass="13349">MSYARGAKPITVIAMAFPYQVELRDLWGNPDLPLFDLDRAARWYAEDKAWCRTAGRARDHSAPRWAFAEFAAAEAFHARFGGRLVDAGDGYPESLRTRSAPRIRDILAERAAAPQSEPGA</sequence>
<name>A0A4R7C4R8_9HYPH</name>
<evidence type="ECO:0000313" key="1">
    <source>
        <dbReference type="EMBL" id="TDR93514.1"/>
    </source>
</evidence>
<reference evidence="1 2" key="1">
    <citation type="submission" date="2019-03" db="EMBL/GenBank/DDBJ databases">
        <title>Genomic Encyclopedia of Type Strains, Phase IV (KMG-IV): sequencing the most valuable type-strain genomes for metagenomic binning, comparative biology and taxonomic classification.</title>
        <authorList>
            <person name="Goeker M."/>
        </authorList>
    </citation>
    <scope>NUCLEOTIDE SEQUENCE [LARGE SCALE GENOMIC DNA]</scope>
    <source>
        <strain evidence="1 2">DSM 25903</strain>
    </source>
</reference>
<comment type="caution">
    <text evidence="1">The sequence shown here is derived from an EMBL/GenBank/DDBJ whole genome shotgun (WGS) entry which is preliminary data.</text>
</comment>
<organism evidence="1 2">
    <name type="scientific">Enterovirga rhinocerotis</name>
    <dbReference type="NCBI Taxonomy" id="1339210"/>
    <lineage>
        <taxon>Bacteria</taxon>
        <taxon>Pseudomonadati</taxon>
        <taxon>Pseudomonadota</taxon>
        <taxon>Alphaproteobacteria</taxon>
        <taxon>Hyphomicrobiales</taxon>
        <taxon>Methylobacteriaceae</taxon>
        <taxon>Enterovirga</taxon>
    </lineage>
</organism>
<accession>A0A4R7C4R8</accession>
<proteinExistence type="predicted"/>
<dbReference type="AlphaFoldDB" id="A0A4R7C4R8"/>